<name>A0A1W6KBZ8_9GAMM</name>
<protein>
    <submittedName>
        <fullName evidence="3">Uncharacterized protein</fullName>
    </submittedName>
</protein>
<proteinExistence type="predicted"/>
<sequence length="77" mass="8751">MKKLMVIAAIAALFSTMTSANSGLADRINEARTYPNKMVEDKKIETCMEHMKKNEKVSQVRSQSNEKHTSDMSHKYS</sequence>
<organism evidence="3 4">
    <name type="scientific">Marinobacter salarius</name>
    <dbReference type="NCBI Taxonomy" id="1420917"/>
    <lineage>
        <taxon>Bacteria</taxon>
        <taxon>Pseudomonadati</taxon>
        <taxon>Pseudomonadota</taxon>
        <taxon>Gammaproteobacteria</taxon>
        <taxon>Pseudomonadales</taxon>
        <taxon>Marinobacteraceae</taxon>
        <taxon>Marinobacter</taxon>
    </lineage>
</organism>
<dbReference type="EMBL" id="CP020931">
    <property type="protein sequence ID" value="ARM84829.1"/>
    <property type="molecule type" value="Genomic_DNA"/>
</dbReference>
<feature type="chain" id="PRO_5013003927" evidence="2">
    <location>
        <begin position="21"/>
        <end position="77"/>
    </location>
</feature>
<dbReference type="GeneID" id="77258276"/>
<gene>
    <name evidence="3" type="ORF">MARSALSMR5_02778</name>
</gene>
<feature type="region of interest" description="Disordered" evidence="1">
    <location>
        <begin position="52"/>
        <end position="77"/>
    </location>
</feature>
<evidence type="ECO:0000313" key="4">
    <source>
        <dbReference type="Proteomes" id="UP000193100"/>
    </source>
</evidence>
<evidence type="ECO:0000313" key="3">
    <source>
        <dbReference type="EMBL" id="ARM84829.1"/>
    </source>
</evidence>
<dbReference type="Proteomes" id="UP000193100">
    <property type="component" value="Chromosome"/>
</dbReference>
<accession>A0A1W6KBZ8</accession>
<dbReference type="AlphaFoldDB" id="A0A1W6KBZ8"/>
<evidence type="ECO:0000256" key="2">
    <source>
        <dbReference type="SAM" id="SignalP"/>
    </source>
</evidence>
<keyword evidence="2" id="KW-0732">Signal</keyword>
<dbReference type="RefSeq" id="WP_198324864.1">
    <property type="nucleotide sequence ID" value="NZ_CP020931.1"/>
</dbReference>
<evidence type="ECO:0000256" key="1">
    <source>
        <dbReference type="SAM" id="MobiDB-lite"/>
    </source>
</evidence>
<feature type="signal peptide" evidence="2">
    <location>
        <begin position="1"/>
        <end position="20"/>
    </location>
</feature>
<reference evidence="3 4" key="1">
    <citation type="submission" date="2017-04" db="EMBL/GenBank/DDBJ databases">
        <title>Genome Sequence of Marinobacter salarius strain SMR5 Isolated from a culture of the Diatom Skeletonema marinoi.</title>
        <authorList>
            <person name="Topel M."/>
            <person name="Pinder M.I.M."/>
            <person name="Johansson O.N."/>
            <person name="Kourtchenko O."/>
            <person name="Godhe A."/>
            <person name="Clarke A.K."/>
        </authorList>
    </citation>
    <scope>NUCLEOTIDE SEQUENCE [LARGE SCALE GENOMIC DNA]</scope>
    <source>
        <strain evidence="3 4">SMR5</strain>
    </source>
</reference>